<proteinExistence type="predicted"/>
<dbReference type="PhylomeDB" id="D6WBC1"/>
<keyword evidence="3" id="KW-1185">Reference proteome</keyword>
<dbReference type="HOGENOM" id="CLU_103099_0_0_1"/>
<dbReference type="AlphaFoldDB" id="D6WBC1"/>
<dbReference type="Proteomes" id="UP000007266">
    <property type="component" value="Linkage group 2"/>
</dbReference>
<reference evidence="2 3" key="2">
    <citation type="journal article" date="2010" name="Nucleic Acids Res.">
        <title>BeetleBase in 2010: revisions to provide comprehensive genomic information for Tribolium castaneum.</title>
        <authorList>
            <person name="Kim H.S."/>
            <person name="Murphy T."/>
            <person name="Xia J."/>
            <person name="Caragea D."/>
            <person name="Park Y."/>
            <person name="Beeman R.W."/>
            <person name="Lorenzen M.D."/>
            <person name="Butcher S."/>
            <person name="Manak J.R."/>
            <person name="Brown S.J."/>
        </authorList>
    </citation>
    <scope>GENOME REANNOTATION</scope>
    <source>
        <strain evidence="2 3">Georgia GA2</strain>
    </source>
</reference>
<evidence type="ECO:0000256" key="1">
    <source>
        <dbReference type="SAM" id="SignalP"/>
    </source>
</evidence>
<accession>D6WBC1</accession>
<dbReference type="KEGG" id="tca:662108"/>
<reference evidence="2 3" key="1">
    <citation type="journal article" date="2008" name="Nature">
        <title>The genome of the model beetle and pest Tribolium castaneum.</title>
        <authorList>
            <consortium name="Tribolium Genome Sequencing Consortium"/>
            <person name="Richards S."/>
            <person name="Gibbs R.A."/>
            <person name="Weinstock G.M."/>
            <person name="Brown S.J."/>
            <person name="Denell R."/>
            <person name="Beeman R.W."/>
            <person name="Gibbs R."/>
            <person name="Beeman R.W."/>
            <person name="Brown S.J."/>
            <person name="Bucher G."/>
            <person name="Friedrich M."/>
            <person name="Grimmelikhuijzen C.J."/>
            <person name="Klingler M."/>
            <person name="Lorenzen M."/>
            <person name="Richards S."/>
            <person name="Roth S."/>
            <person name="Schroder R."/>
            <person name="Tautz D."/>
            <person name="Zdobnov E.M."/>
            <person name="Muzny D."/>
            <person name="Gibbs R.A."/>
            <person name="Weinstock G.M."/>
            <person name="Attaway T."/>
            <person name="Bell S."/>
            <person name="Buhay C.J."/>
            <person name="Chandrabose M.N."/>
            <person name="Chavez D."/>
            <person name="Clerk-Blankenburg K.P."/>
            <person name="Cree A."/>
            <person name="Dao M."/>
            <person name="Davis C."/>
            <person name="Chacko J."/>
            <person name="Dinh H."/>
            <person name="Dugan-Rocha S."/>
            <person name="Fowler G."/>
            <person name="Garner T.T."/>
            <person name="Garnes J."/>
            <person name="Gnirke A."/>
            <person name="Hawes A."/>
            <person name="Hernandez J."/>
            <person name="Hines S."/>
            <person name="Holder M."/>
            <person name="Hume J."/>
            <person name="Jhangiani S.N."/>
            <person name="Joshi V."/>
            <person name="Khan Z.M."/>
            <person name="Jackson L."/>
            <person name="Kovar C."/>
            <person name="Kowis A."/>
            <person name="Lee S."/>
            <person name="Lewis L.R."/>
            <person name="Margolis J."/>
            <person name="Morgan M."/>
            <person name="Nazareth L.V."/>
            <person name="Nguyen N."/>
            <person name="Okwuonu G."/>
            <person name="Parker D."/>
            <person name="Richards S."/>
            <person name="Ruiz S.J."/>
            <person name="Santibanez J."/>
            <person name="Savard J."/>
            <person name="Scherer S.E."/>
            <person name="Schneider B."/>
            <person name="Sodergren E."/>
            <person name="Tautz D."/>
            <person name="Vattahil S."/>
            <person name="Villasana D."/>
            <person name="White C.S."/>
            <person name="Wright R."/>
            <person name="Park Y."/>
            <person name="Beeman R.W."/>
            <person name="Lord J."/>
            <person name="Oppert B."/>
            <person name="Lorenzen M."/>
            <person name="Brown S."/>
            <person name="Wang L."/>
            <person name="Savard J."/>
            <person name="Tautz D."/>
            <person name="Richards S."/>
            <person name="Weinstock G."/>
            <person name="Gibbs R.A."/>
            <person name="Liu Y."/>
            <person name="Worley K."/>
            <person name="Weinstock G."/>
            <person name="Elsik C.G."/>
            <person name="Reese J.T."/>
            <person name="Elhaik E."/>
            <person name="Landan G."/>
            <person name="Graur D."/>
            <person name="Arensburger P."/>
            <person name="Atkinson P."/>
            <person name="Beeman R.W."/>
            <person name="Beidler J."/>
            <person name="Brown S.J."/>
            <person name="Demuth J.P."/>
            <person name="Drury D.W."/>
            <person name="Du Y.Z."/>
            <person name="Fujiwara H."/>
            <person name="Lorenzen M."/>
            <person name="Maselli V."/>
            <person name="Osanai M."/>
            <person name="Park Y."/>
            <person name="Robertson H.M."/>
            <person name="Tu Z."/>
            <person name="Wang J.J."/>
            <person name="Wang S."/>
            <person name="Richards S."/>
            <person name="Song H."/>
            <person name="Zhang L."/>
            <person name="Sodergren E."/>
            <person name="Werner D."/>
            <person name="Stanke M."/>
            <person name="Morgenstern B."/>
            <person name="Solovyev V."/>
            <person name="Kosarev P."/>
            <person name="Brown G."/>
            <person name="Chen H.C."/>
            <person name="Ermolaeva O."/>
            <person name="Hlavina W."/>
            <person name="Kapustin Y."/>
            <person name="Kiryutin B."/>
            <person name="Kitts P."/>
            <person name="Maglott D."/>
            <person name="Pruitt K."/>
            <person name="Sapojnikov V."/>
            <person name="Souvorov A."/>
            <person name="Mackey A.J."/>
            <person name="Waterhouse R.M."/>
            <person name="Wyder S."/>
            <person name="Zdobnov E.M."/>
            <person name="Zdobnov E.M."/>
            <person name="Wyder S."/>
            <person name="Kriventseva E.V."/>
            <person name="Kadowaki T."/>
            <person name="Bork P."/>
            <person name="Aranda M."/>
            <person name="Bao R."/>
            <person name="Beermann A."/>
            <person name="Berns N."/>
            <person name="Bolognesi R."/>
            <person name="Bonneton F."/>
            <person name="Bopp D."/>
            <person name="Brown S.J."/>
            <person name="Bucher G."/>
            <person name="Butts T."/>
            <person name="Chaumot A."/>
            <person name="Denell R.E."/>
            <person name="Ferrier D.E."/>
            <person name="Friedrich M."/>
            <person name="Gordon C.M."/>
            <person name="Jindra M."/>
            <person name="Klingler M."/>
            <person name="Lan Q."/>
            <person name="Lattorff H.M."/>
            <person name="Laudet V."/>
            <person name="von Levetsow C."/>
            <person name="Liu Z."/>
            <person name="Lutz R."/>
            <person name="Lynch J.A."/>
            <person name="da Fonseca R.N."/>
            <person name="Posnien N."/>
            <person name="Reuter R."/>
            <person name="Roth S."/>
            <person name="Savard J."/>
            <person name="Schinko J.B."/>
            <person name="Schmitt C."/>
            <person name="Schoppmeier M."/>
            <person name="Schroder R."/>
            <person name="Shippy T.D."/>
            <person name="Simonnet F."/>
            <person name="Marques-Souza H."/>
            <person name="Tautz D."/>
            <person name="Tomoyasu Y."/>
            <person name="Trauner J."/>
            <person name="Van der Zee M."/>
            <person name="Vervoort M."/>
            <person name="Wittkopp N."/>
            <person name="Wimmer E.A."/>
            <person name="Yang X."/>
            <person name="Jones A.K."/>
            <person name="Sattelle D.B."/>
            <person name="Ebert P.R."/>
            <person name="Nelson D."/>
            <person name="Scott J.G."/>
            <person name="Beeman R.W."/>
            <person name="Muthukrishnan S."/>
            <person name="Kramer K.J."/>
            <person name="Arakane Y."/>
            <person name="Beeman R.W."/>
            <person name="Zhu Q."/>
            <person name="Hogenkamp D."/>
            <person name="Dixit R."/>
            <person name="Oppert B."/>
            <person name="Jiang H."/>
            <person name="Zou Z."/>
            <person name="Marshall J."/>
            <person name="Elpidina E."/>
            <person name="Vinokurov K."/>
            <person name="Oppert C."/>
            <person name="Zou Z."/>
            <person name="Evans J."/>
            <person name="Lu Z."/>
            <person name="Zhao P."/>
            <person name="Sumathipala N."/>
            <person name="Altincicek B."/>
            <person name="Vilcinskas A."/>
            <person name="Williams M."/>
            <person name="Hultmark D."/>
            <person name="Hetru C."/>
            <person name="Jiang H."/>
            <person name="Grimmelikhuijzen C.J."/>
            <person name="Hauser F."/>
            <person name="Cazzamali G."/>
            <person name="Williamson M."/>
            <person name="Park Y."/>
            <person name="Li B."/>
            <person name="Tanaka Y."/>
            <person name="Predel R."/>
            <person name="Neupert S."/>
            <person name="Schachtner J."/>
            <person name="Verleyen P."/>
            <person name="Raible F."/>
            <person name="Bork P."/>
            <person name="Friedrich M."/>
            <person name="Walden K.K."/>
            <person name="Robertson H.M."/>
            <person name="Angeli S."/>
            <person name="Foret S."/>
            <person name="Bucher G."/>
            <person name="Schuetz S."/>
            <person name="Maleszka R."/>
            <person name="Wimmer E.A."/>
            <person name="Beeman R.W."/>
            <person name="Lorenzen M."/>
            <person name="Tomoyasu Y."/>
            <person name="Miller S.C."/>
            <person name="Grossmann D."/>
            <person name="Bucher G."/>
        </authorList>
    </citation>
    <scope>NUCLEOTIDE SEQUENCE [LARGE SCALE GENOMIC DNA]</scope>
    <source>
        <strain evidence="2 3">Georgia GA2</strain>
    </source>
</reference>
<keyword evidence="1" id="KW-0732">Signal</keyword>
<evidence type="ECO:0000313" key="3">
    <source>
        <dbReference type="Proteomes" id="UP000007266"/>
    </source>
</evidence>
<dbReference type="EMBL" id="KQ971312">
    <property type="protein sequence ID" value="EEZ97904.1"/>
    <property type="molecule type" value="Genomic_DNA"/>
</dbReference>
<name>D6WBC1_TRICA</name>
<sequence length="233" mass="25403">MARQLVILCVLFAIASAKHFAPRDLIDEATRQLEELKQIVHGDILVAHDDLSDAAMAFNIYANTVLKESIVSLQEEAETIHAQLQTIKDLGHAAGKDISTCTKGREPHLLRLPGHYAEAITNCTRGLMGEAGALAKNAKYIVDITINQVHHLEHQLANCKGEILCISPLITEIELGKIRLPQNIKTEVQATQSVLTTLKISSQSCGNDHVAEYTTEATSILGDITACVNRIIP</sequence>
<feature type="chain" id="PRO_5003089429" description="Protein TsetseEP domain-containing protein" evidence="1">
    <location>
        <begin position="18"/>
        <end position="233"/>
    </location>
</feature>
<organism evidence="2 3">
    <name type="scientific">Tribolium castaneum</name>
    <name type="common">Red flour beetle</name>
    <dbReference type="NCBI Taxonomy" id="7070"/>
    <lineage>
        <taxon>Eukaryota</taxon>
        <taxon>Metazoa</taxon>
        <taxon>Ecdysozoa</taxon>
        <taxon>Arthropoda</taxon>
        <taxon>Hexapoda</taxon>
        <taxon>Insecta</taxon>
        <taxon>Pterygota</taxon>
        <taxon>Neoptera</taxon>
        <taxon>Endopterygota</taxon>
        <taxon>Coleoptera</taxon>
        <taxon>Polyphaga</taxon>
        <taxon>Cucujiformia</taxon>
        <taxon>Tenebrionidae</taxon>
        <taxon>Tenebrionidae incertae sedis</taxon>
        <taxon>Tribolium</taxon>
    </lineage>
</organism>
<feature type="signal peptide" evidence="1">
    <location>
        <begin position="1"/>
        <end position="17"/>
    </location>
</feature>
<evidence type="ECO:0008006" key="4">
    <source>
        <dbReference type="Google" id="ProtNLM"/>
    </source>
</evidence>
<evidence type="ECO:0000313" key="2">
    <source>
        <dbReference type="EMBL" id="EEZ97904.1"/>
    </source>
</evidence>
<protein>
    <recommendedName>
        <fullName evidence="4">Protein TsetseEP domain-containing protein</fullName>
    </recommendedName>
</protein>
<gene>
    <name evidence="2" type="primary">AUGUSTUS-3.0.2_00289</name>
    <name evidence="2" type="ORF">TcasGA2_TC000289</name>
</gene>
<dbReference type="OrthoDB" id="6720430at2759"/>